<proteinExistence type="predicted"/>
<dbReference type="PANTHER" id="PTHR35894:SF1">
    <property type="entry name" value="PHOSPHORIBULOKINASE _ URIDINE KINASE FAMILY"/>
    <property type="match status" value="1"/>
</dbReference>
<dbReference type="SMART" id="SM00382">
    <property type="entry name" value="AAA"/>
    <property type="match status" value="1"/>
</dbReference>
<accession>A0A7X4WCJ1</accession>
<dbReference type="InterPro" id="IPR049945">
    <property type="entry name" value="AAA_22"/>
</dbReference>
<dbReference type="Gene3D" id="3.40.50.300">
    <property type="entry name" value="P-loop containing nucleotide triphosphate hydrolases"/>
    <property type="match status" value="1"/>
</dbReference>
<feature type="domain" description="AAA+ ATPase" evidence="2">
    <location>
        <begin position="42"/>
        <end position="214"/>
    </location>
</feature>
<dbReference type="Pfam" id="PF13401">
    <property type="entry name" value="AAA_22"/>
    <property type="match status" value="1"/>
</dbReference>
<dbReference type="InterPro" id="IPR052026">
    <property type="entry name" value="ExeA_AAA_ATPase_DNA-bind"/>
</dbReference>
<reference evidence="3 4" key="1">
    <citation type="submission" date="2017-05" db="EMBL/GenBank/DDBJ databases">
        <title>High clonality and local adaptation shapes Vibrionaceae linages within an endangered oasis.</title>
        <authorList>
            <person name="Vazquez-Rosas-Landa M."/>
        </authorList>
    </citation>
    <scope>NUCLEOTIDE SEQUENCE [LARGE SCALE GENOMIC DNA]</scope>
    <source>
        <strain evidence="3 4">P46_P4S1P180</strain>
    </source>
</reference>
<feature type="region of interest" description="Disordered" evidence="1">
    <location>
        <begin position="269"/>
        <end position="295"/>
    </location>
</feature>
<dbReference type="InterPro" id="IPR017466">
    <property type="entry name" value="XrtA-assoc_ATPase-like"/>
</dbReference>
<name>A0A7X4WCJ1_9GAMM</name>
<dbReference type="AlphaFoldDB" id="A0A7X4WCJ1"/>
<dbReference type="EMBL" id="WXWW01000201">
    <property type="protein sequence ID" value="NAW66209.1"/>
    <property type="molecule type" value="Genomic_DNA"/>
</dbReference>
<dbReference type="SUPFAM" id="SSF52540">
    <property type="entry name" value="P-loop containing nucleoside triphosphate hydrolases"/>
    <property type="match status" value="1"/>
</dbReference>
<comment type="caution">
    <text evidence="3">The sequence shown here is derived from an EMBL/GenBank/DDBJ whole genome shotgun (WGS) entry which is preliminary data.</text>
</comment>
<dbReference type="GO" id="GO:0016887">
    <property type="term" value="F:ATP hydrolysis activity"/>
    <property type="evidence" value="ECO:0007669"/>
    <property type="project" value="InterPro"/>
</dbReference>
<dbReference type="RefSeq" id="WP_161445533.1">
    <property type="nucleotide sequence ID" value="NZ_WXWW01000201.1"/>
</dbReference>
<sequence>MYEAHFGFTDKPFKLSPDPRFFFASPHHEKALSYLQYGLSLEEGFIVVSGPIGTGKTILVHRLMSSLDESVTAVQIATTRLSPDELVKLVAAKFSVPTEGLSKADILKRFEQHLYGMRQQGRRAVLLVDEAQNLPPETIEELRMLSNFQFNDKPLLQSFLLGQEELKGIIRLPEMEQLRQRIIASCHLQPLTPDQVKSYMLHRLECVNWRGNPTLSDGVFEAITRYTKGVPRKINILADRIFLYACMEGLTAINTINVEHVIAEMSEELPGEAPRSKPSANLNGDTPAIQPDASRGYSTSYKNHFDADRQPETTHAFQALNDIEKVLDNVIERKIATIRKLDQLLINKRKMLLQSGEEGIDDELILNEDYPPGLREKYWVRKLMESSD</sequence>
<protein>
    <submittedName>
        <fullName evidence="3">AAA family ATPase</fullName>
    </submittedName>
</protein>
<gene>
    <name evidence="3" type="ORF">CAG72_13370</name>
</gene>
<dbReference type="Proteomes" id="UP000465712">
    <property type="component" value="Unassembled WGS sequence"/>
</dbReference>
<evidence type="ECO:0000256" key="1">
    <source>
        <dbReference type="SAM" id="MobiDB-lite"/>
    </source>
</evidence>
<dbReference type="PANTHER" id="PTHR35894">
    <property type="entry name" value="GENERAL SECRETION PATHWAY PROTEIN A-RELATED"/>
    <property type="match status" value="1"/>
</dbReference>
<dbReference type="InterPro" id="IPR003593">
    <property type="entry name" value="AAA+_ATPase"/>
</dbReference>
<dbReference type="InterPro" id="IPR027417">
    <property type="entry name" value="P-loop_NTPase"/>
</dbReference>
<organism evidence="3 4">
    <name type="scientific">Photobacterium halotolerans</name>
    <dbReference type="NCBI Taxonomy" id="265726"/>
    <lineage>
        <taxon>Bacteria</taxon>
        <taxon>Pseudomonadati</taxon>
        <taxon>Pseudomonadota</taxon>
        <taxon>Gammaproteobacteria</taxon>
        <taxon>Vibrionales</taxon>
        <taxon>Vibrionaceae</taxon>
        <taxon>Photobacterium</taxon>
    </lineage>
</organism>
<evidence type="ECO:0000313" key="3">
    <source>
        <dbReference type="EMBL" id="NAW66209.1"/>
    </source>
</evidence>
<dbReference type="NCBIfam" id="TIGR03015">
    <property type="entry name" value="pepcterm_ATPase"/>
    <property type="match status" value="1"/>
</dbReference>
<evidence type="ECO:0000313" key="4">
    <source>
        <dbReference type="Proteomes" id="UP000465712"/>
    </source>
</evidence>
<evidence type="ECO:0000259" key="2">
    <source>
        <dbReference type="SMART" id="SM00382"/>
    </source>
</evidence>